<sequence length="350" mass="37536">MSQRDNAAELSWSRTLALVPYFAEVRQLTEASADLGIGYGQLNDALKFLAQLELPGVPGKAAFRVERKGNSAKVTPAVDLLAEPAHLTQEEMSAMLLSLETLESSPMQRDPEVVRSAAAKLRAGAPGRAAVADTTPHATADVAHAEILATVRAAIADRHVLEIDYRTASGKRGVRRVDPVSLVMVEDDPYLKAVDRHDDNPGAHPDAAPAPAGEGEAGPVVKSFRIDRMLAAVDTGHPANRHDIPEFTPDDPHGFLADDGLWAQVEVDADATWVADYDPVAWMYDQGEDGFVDGGPHPAWVPAANVERTIGFLLRRWPGVKAVDPVSLPKAVAEHARRGLLAYGENPTNG</sequence>
<feature type="domain" description="PafC HTH" evidence="3">
    <location>
        <begin position="13"/>
        <end position="123"/>
    </location>
</feature>
<dbReference type="EMBL" id="JRNE01000002">
    <property type="protein sequence ID" value="KGF19321.1"/>
    <property type="molecule type" value="Genomic_DNA"/>
</dbReference>
<dbReference type="InterPro" id="IPR028349">
    <property type="entry name" value="PafC-like"/>
</dbReference>
<dbReference type="eggNOG" id="COG2378">
    <property type="taxonomic scope" value="Bacteria"/>
</dbReference>
<feature type="compositionally biased region" description="Low complexity" evidence="1">
    <location>
        <begin position="202"/>
        <end position="217"/>
    </location>
</feature>
<evidence type="ECO:0000313" key="4">
    <source>
        <dbReference type="EMBL" id="KGF19321.1"/>
    </source>
</evidence>
<dbReference type="InterPro" id="IPR051534">
    <property type="entry name" value="CBASS_pafABC_assoc_protein"/>
</dbReference>
<feature type="domain" description="WYL" evidence="2">
    <location>
        <begin position="146"/>
        <end position="200"/>
    </location>
</feature>
<dbReference type="PANTHER" id="PTHR34580:SF1">
    <property type="entry name" value="PROTEIN PAFC"/>
    <property type="match status" value="1"/>
</dbReference>
<dbReference type="PANTHER" id="PTHR34580">
    <property type="match status" value="1"/>
</dbReference>
<dbReference type="InterPro" id="IPR026881">
    <property type="entry name" value="WYL_dom"/>
</dbReference>
<gene>
    <name evidence="4" type="ORF">HMPREF1650_00050</name>
</gene>
<evidence type="ECO:0000256" key="1">
    <source>
        <dbReference type="SAM" id="MobiDB-lite"/>
    </source>
</evidence>
<dbReference type="PROSITE" id="PS52050">
    <property type="entry name" value="WYL"/>
    <property type="match status" value="1"/>
</dbReference>
<proteinExistence type="predicted"/>
<dbReference type="PIRSF" id="PIRSF016838">
    <property type="entry name" value="PafC"/>
    <property type="match status" value="1"/>
</dbReference>
<evidence type="ECO:0000259" key="3">
    <source>
        <dbReference type="Pfam" id="PF19187"/>
    </source>
</evidence>
<dbReference type="RefSeq" id="WP_035119429.1">
    <property type="nucleotide sequence ID" value="NZ_JRNE01000002.1"/>
</dbReference>
<name>A0A095YB97_9CORY</name>
<dbReference type="Pfam" id="PF19187">
    <property type="entry name" value="HTH_PafC"/>
    <property type="match status" value="1"/>
</dbReference>
<evidence type="ECO:0008006" key="6">
    <source>
        <dbReference type="Google" id="ProtNLM"/>
    </source>
</evidence>
<dbReference type="InterPro" id="IPR043839">
    <property type="entry name" value="PafC_HTH"/>
</dbReference>
<dbReference type="Pfam" id="PF13280">
    <property type="entry name" value="WYL"/>
    <property type="match status" value="1"/>
</dbReference>
<reference evidence="4 5" key="1">
    <citation type="submission" date="2014-07" db="EMBL/GenBank/DDBJ databases">
        <authorList>
            <person name="McCorrison J."/>
            <person name="Sanka R."/>
            <person name="Torralba M."/>
            <person name="Gillis M."/>
            <person name="Haft D.H."/>
            <person name="Methe B."/>
            <person name="Sutton G."/>
            <person name="Nelson K.E."/>
        </authorList>
    </citation>
    <scope>NUCLEOTIDE SEQUENCE [LARGE SCALE GENOMIC DNA]</scope>
    <source>
        <strain evidence="4 5">DNF00450</strain>
    </source>
</reference>
<evidence type="ECO:0000313" key="5">
    <source>
        <dbReference type="Proteomes" id="UP000029548"/>
    </source>
</evidence>
<dbReference type="AlphaFoldDB" id="A0A095YB97"/>
<organism evidence="4 5">
    <name type="scientific">Corynebacterium freneyi DNF00450</name>
    <dbReference type="NCBI Taxonomy" id="1287475"/>
    <lineage>
        <taxon>Bacteria</taxon>
        <taxon>Bacillati</taxon>
        <taxon>Actinomycetota</taxon>
        <taxon>Actinomycetes</taxon>
        <taxon>Mycobacteriales</taxon>
        <taxon>Corynebacteriaceae</taxon>
        <taxon>Corynebacterium</taxon>
    </lineage>
</organism>
<accession>A0A095YB97</accession>
<protein>
    <recommendedName>
        <fullName evidence="6">WYL domain-containing protein</fullName>
    </recommendedName>
</protein>
<evidence type="ECO:0000259" key="2">
    <source>
        <dbReference type="Pfam" id="PF13280"/>
    </source>
</evidence>
<comment type="caution">
    <text evidence="4">The sequence shown here is derived from an EMBL/GenBank/DDBJ whole genome shotgun (WGS) entry which is preliminary data.</text>
</comment>
<dbReference type="Proteomes" id="UP000029548">
    <property type="component" value="Unassembled WGS sequence"/>
</dbReference>
<feature type="region of interest" description="Disordered" evidence="1">
    <location>
        <begin position="195"/>
        <end position="217"/>
    </location>
</feature>